<evidence type="ECO:0000313" key="3">
    <source>
        <dbReference type="Proteomes" id="UP001305779"/>
    </source>
</evidence>
<reference evidence="2 3" key="1">
    <citation type="journal article" date="2023" name="G3 (Bethesda)">
        <title>A chromosome-level genome assembly of Zasmidium syzygii isolated from banana leaves.</title>
        <authorList>
            <person name="van Westerhoven A.C."/>
            <person name="Mehrabi R."/>
            <person name="Talebi R."/>
            <person name="Steentjes M.B.F."/>
            <person name="Corcolon B."/>
            <person name="Chong P.A."/>
            <person name="Kema G.H.J."/>
            <person name="Seidl M.F."/>
        </authorList>
    </citation>
    <scope>NUCLEOTIDE SEQUENCE [LARGE SCALE GENOMIC DNA]</scope>
    <source>
        <strain evidence="2 3">P124</strain>
    </source>
</reference>
<proteinExistence type="predicted"/>
<accession>A0ABR0E6Q7</accession>
<feature type="region of interest" description="Disordered" evidence="1">
    <location>
        <begin position="273"/>
        <end position="414"/>
    </location>
</feature>
<feature type="region of interest" description="Disordered" evidence="1">
    <location>
        <begin position="193"/>
        <end position="249"/>
    </location>
</feature>
<protein>
    <submittedName>
        <fullName evidence="2">Uncharacterized protein</fullName>
    </submittedName>
</protein>
<dbReference type="Proteomes" id="UP001305779">
    <property type="component" value="Unassembled WGS sequence"/>
</dbReference>
<name>A0ABR0E6Q7_ZASCE</name>
<gene>
    <name evidence="2" type="ORF">PRZ48_011566</name>
</gene>
<evidence type="ECO:0000313" key="2">
    <source>
        <dbReference type="EMBL" id="KAK4497116.1"/>
    </source>
</evidence>
<organism evidence="2 3">
    <name type="scientific">Zasmidium cellare</name>
    <name type="common">Wine cellar mold</name>
    <name type="synonym">Racodium cellare</name>
    <dbReference type="NCBI Taxonomy" id="395010"/>
    <lineage>
        <taxon>Eukaryota</taxon>
        <taxon>Fungi</taxon>
        <taxon>Dikarya</taxon>
        <taxon>Ascomycota</taxon>
        <taxon>Pezizomycotina</taxon>
        <taxon>Dothideomycetes</taxon>
        <taxon>Dothideomycetidae</taxon>
        <taxon>Mycosphaerellales</taxon>
        <taxon>Mycosphaerellaceae</taxon>
        <taxon>Zasmidium</taxon>
    </lineage>
</organism>
<feature type="region of interest" description="Disordered" evidence="1">
    <location>
        <begin position="1"/>
        <end position="42"/>
    </location>
</feature>
<comment type="caution">
    <text evidence="2">The sequence shown here is derived from an EMBL/GenBank/DDBJ whole genome shotgun (WGS) entry which is preliminary data.</text>
</comment>
<sequence length="441" mass="49748">MGPANVKQSQRIKDRDAKRRREEARFDRQERERQGNWASDVKKRLEEHKRECKEGNARLKRIEAEREKAAEDAKAEAEVKARRRWARRFSNTLSRPIYHKGRPYYATARETSSGVQVSLAKTWSVKDLDGFYSHVGSAKQGGYPPLSMQDYEAAFILGKMSSAGEFCHKCLPHDFAPFSGRNDYIVGMANVQGAERDGEVTETDPDLEEDADDESSDQESSDERSATADAEPHPVRGQQTAARNVRGPSCTGSRFCACFRCFALPDRRERIVAQDAPLPRRESAAPKRTRNEQGVRNPRKRRRTDSVPTAEESETSATIPTAARPEPTISAPPRPLRATRRGHEMQRASANEENAPSLSENRSPSQRGEPAPMPPPARTAPRRLARLEGVQAEARARHSMRTRRGSEPRSVREQCHEQITAEMVGEATVNHNNRVRSRYRS</sequence>
<dbReference type="EMBL" id="JAXOVC010000009">
    <property type="protein sequence ID" value="KAK4497116.1"/>
    <property type="molecule type" value="Genomic_DNA"/>
</dbReference>
<feature type="compositionally biased region" description="Basic and acidic residues" evidence="1">
    <location>
        <begin position="404"/>
        <end position="414"/>
    </location>
</feature>
<keyword evidence="3" id="KW-1185">Reference proteome</keyword>
<feature type="compositionally biased region" description="Basic and acidic residues" evidence="1">
    <location>
        <begin position="273"/>
        <end position="293"/>
    </location>
</feature>
<feature type="compositionally biased region" description="Acidic residues" evidence="1">
    <location>
        <begin position="200"/>
        <end position="220"/>
    </location>
</feature>
<feature type="compositionally biased region" description="Basic and acidic residues" evidence="1">
    <location>
        <begin position="221"/>
        <end position="234"/>
    </location>
</feature>
<evidence type="ECO:0000256" key="1">
    <source>
        <dbReference type="SAM" id="MobiDB-lite"/>
    </source>
</evidence>
<feature type="compositionally biased region" description="Basic and acidic residues" evidence="1">
    <location>
        <begin position="11"/>
        <end position="42"/>
    </location>
</feature>
<feature type="compositionally biased region" description="Polar residues" evidence="1">
    <location>
        <begin position="348"/>
        <end position="366"/>
    </location>
</feature>